<reference evidence="2 3" key="1">
    <citation type="submission" date="2018-06" db="EMBL/GenBank/DDBJ databases">
        <authorList>
            <consortium name="Pathogen Informatics"/>
            <person name="Doyle S."/>
        </authorList>
    </citation>
    <scope>NUCLEOTIDE SEQUENCE [LARGE SCALE GENOMIC DNA]</scope>
    <source>
        <strain evidence="2 3">NCTC1659</strain>
    </source>
</reference>
<name>A0A1V4B226_9PAST</name>
<accession>A0A1V4B226</accession>
<gene>
    <name evidence="2" type="ORF">NCTC1659_01392</name>
</gene>
<evidence type="ECO:0000313" key="3">
    <source>
        <dbReference type="Proteomes" id="UP000254329"/>
    </source>
</evidence>
<dbReference type="Pfam" id="PF24723">
    <property type="entry name" value="DUF7675"/>
    <property type="match status" value="1"/>
</dbReference>
<proteinExistence type="predicted"/>
<evidence type="ECO:0000259" key="1">
    <source>
        <dbReference type="Pfam" id="PF24723"/>
    </source>
</evidence>
<dbReference type="Proteomes" id="UP000254329">
    <property type="component" value="Unassembled WGS sequence"/>
</dbReference>
<feature type="domain" description="DUF7675" evidence="1">
    <location>
        <begin position="4"/>
        <end position="64"/>
    </location>
</feature>
<keyword evidence="3" id="KW-1185">Reference proteome</keyword>
<dbReference type="STRING" id="733.B0186_04145"/>
<dbReference type="RefSeq" id="WP_078218134.1">
    <property type="nucleotide sequence ID" value="NZ_MUXZ01000009.1"/>
</dbReference>
<protein>
    <recommendedName>
        <fullName evidence="1">DUF7675 domain-containing protein</fullName>
    </recommendedName>
</protein>
<organism evidence="2 3">
    <name type="scientific">Canicola haemoglobinophilus</name>
    <dbReference type="NCBI Taxonomy" id="733"/>
    <lineage>
        <taxon>Bacteria</taxon>
        <taxon>Pseudomonadati</taxon>
        <taxon>Pseudomonadota</taxon>
        <taxon>Gammaproteobacteria</taxon>
        <taxon>Pasteurellales</taxon>
        <taxon>Pasteurellaceae</taxon>
        <taxon>Canicola</taxon>
    </lineage>
</organism>
<evidence type="ECO:0000313" key="2">
    <source>
        <dbReference type="EMBL" id="STO60120.1"/>
    </source>
</evidence>
<dbReference type="EMBL" id="UGHF01000001">
    <property type="protein sequence ID" value="STO60120.1"/>
    <property type="molecule type" value="Genomic_DNA"/>
</dbReference>
<dbReference type="InterPro" id="IPR056092">
    <property type="entry name" value="DUF7675"/>
</dbReference>
<sequence>MIFWEKHEETDKVWWKRDTDVIGEMIFSFDKKEEFNLWTDYPHKLTAEQKMIFDKENSYFAQGLENR</sequence>
<dbReference type="AlphaFoldDB" id="A0A1V4B226"/>